<sequence length="95" mass="10531">MATQIITVIQVSDQKPSELPNYGVVYQFVSKFPTIEASVNNAIQLVNSMLFEGLNFGGSFGDARNISLYSDRYEIHIVSTRNRKGDVAGEVSRMV</sequence>
<evidence type="ECO:0000313" key="2">
    <source>
        <dbReference type="Proteomes" id="UP000225832"/>
    </source>
</evidence>
<dbReference type="EMBL" id="KY817360">
    <property type="protein sequence ID" value="ARK07718.1"/>
    <property type="molecule type" value="Genomic_DNA"/>
</dbReference>
<accession>A0A1W6DXT4</accession>
<protein>
    <submittedName>
        <fullName evidence="1">Uncharacterized protein</fullName>
    </submittedName>
</protein>
<keyword evidence="2" id="KW-1185">Reference proteome</keyword>
<proteinExistence type="predicted"/>
<dbReference type="Proteomes" id="UP000225832">
    <property type="component" value="Segment"/>
</dbReference>
<name>A0A1W6DXT4_9VIRU</name>
<organism evidence="1 2">
    <name type="scientific">Rhodococcus phage Toil</name>
    <dbReference type="NCBI Taxonomy" id="1975614"/>
    <lineage>
        <taxon>Viruses</taxon>
        <taxon>Varidnaviria</taxon>
        <taxon>Bamfordvirae</taxon>
        <taxon>Preplasmiviricota</taxon>
        <taxon>Prepoliviricotina</taxon>
        <taxon>Tectiliviricetes</taxon>
        <taxon>Kalamavirales</taxon>
        <taxon>Tectiviridae</taxon>
        <taxon>Epsilontectivirus</taxon>
        <taxon>Epsilontectivirus toil</taxon>
    </lineage>
</organism>
<evidence type="ECO:0000313" key="1">
    <source>
        <dbReference type="EMBL" id="ARK07718.1"/>
    </source>
</evidence>
<gene>
    <name evidence="1" type="ORF">Toil_gp35</name>
</gene>
<reference evidence="1 2" key="1">
    <citation type="submission" date="2017-03" db="EMBL/GenBank/DDBJ databases">
        <title>Complete genome of Rhodococcus opacus Tectivirus Toil.</title>
        <authorList>
            <person name="Gill J.J."/>
            <person name="Wang B."/>
            <person name="Young R."/>
            <person name="Chu K.-H."/>
        </authorList>
    </citation>
    <scope>NUCLEOTIDE SEQUENCE [LARGE SCALE GENOMIC DNA]</scope>
</reference>